<dbReference type="SMART" id="SM00406">
    <property type="entry name" value="IGv"/>
    <property type="match status" value="1"/>
</dbReference>
<dbReference type="InterPro" id="IPR050504">
    <property type="entry name" value="IgSF_BTN/MOG"/>
</dbReference>
<comment type="subcellular location">
    <subcellularLocation>
        <location evidence="1">Membrane</location>
    </subcellularLocation>
</comment>
<evidence type="ECO:0000256" key="3">
    <source>
        <dbReference type="ARBA" id="ARBA00023319"/>
    </source>
</evidence>
<keyword evidence="6" id="KW-1185">Reference proteome</keyword>
<comment type="caution">
    <text evidence="5">The sequence shown here is derived from an EMBL/GenBank/DDBJ whole genome shotgun (WGS) entry which is preliminary data.</text>
</comment>
<dbReference type="InterPro" id="IPR013783">
    <property type="entry name" value="Ig-like_fold"/>
</dbReference>
<keyword evidence="2" id="KW-0472">Membrane</keyword>
<protein>
    <recommendedName>
        <fullName evidence="4">Ig-like domain-containing protein</fullName>
    </recommendedName>
</protein>
<dbReference type="SUPFAM" id="SSF48726">
    <property type="entry name" value="Immunoglobulin"/>
    <property type="match status" value="1"/>
</dbReference>
<dbReference type="EMBL" id="JAHRIP010056641">
    <property type="protein sequence ID" value="MEQ2302256.1"/>
    <property type="molecule type" value="Genomic_DNA"/>
</dbReference>
<evidence type="ECO:0000256" key="2">
    <source>
        <dbReference type="ARBA" id="ARBA00023136"/>
    </source>
</evidence>
<dbReference type="InterPro" id="IPR036179">
    <property type="entry name" value="Ig-like_dom_sf"/>
</dbReference>
<evidence type="ECO:0000259" key="4">
    <source>
        <dbReference type="PROSITE" id="PS50835"/>
    </source>
</evidence>
<dbReference type="Gene3D" id="2.60.40.10">
    <property type="entry name" value="Immunoglobulins"/>
    <property type="match status" value="1"/>
</dbReference>
<dbReference type="PROSITE" id="PS50835">
    <property type="entry name" value="IG_LIKE"/>
    <property type="match status" value="1"/>
</dbReference>
<dbReference type="Pfam" id="PF07686">
    <property type="entry name" value="V-set"/>
    <property type="match status" value="1"/>
</dbReference>
<proteinExistence type="predicted"/>
<name>A0ABV0Z8G2_9TELE</name>
<dbReference type="InterPro" id="IPR003598">
    <property type="entry name" value="Ig_sub2"/>
</dbReference>
<dbReference type="PANTHER" id="PTHR24100">
    <property type="entry name" value="BUTYROPHILIN"/>
    <property type="match status" value="1"/>
</dbReference>
<reference evidence="5 6" key="1">
    <citation type="submission" date="2021-06" db="EMBL/GenBank/DDBJ databases">
        <authorList>
            <person name="Palmer J.M."/>
        </authorList>
    </citation>
    <scope>NUCLEOTIDE SEQUENCE [LARGE SCALE GENOMIC DNA]</scope>
    <source>
        <strain evidence="5 6">AS_MEX2019</strain>
        <tissue evidence="5">Muscle</tissue>
    </source>
</reference>
<evidence type="ECO:0000313" key="5">
    <source>
        <dbReference type="EMBL" id="MEQ2302256.1"/>
    </source>
</evidence>
<organism evidence="5 6">
    <name type="scientific">Ameca splendens</name>
    <dbReference type="NCBI Taxonomy" id="208324"/>
    <lineage>
        <taxon>Eukaryota</taxon>
        <taxon>Metazoa</taxon>
        <taxon>Chordata</taxon>
        <taxon>Craniata</taxon>
        <taxon>Vertebrata</taxon>
        <taxon>Euteleostomi</taxon>
        <taxon>Actinopterygii</taxon>
        <taxon>Neopterygii</taxon>
        <taxon>Teleostei</taxon>
        <taxon>Neoteleostei</taxon>
        <taxon>Acanthomorphata</taxon>
        <taxon>Ovalentaria</taxon>
        <taxon>Atherinomorphae</taxon>
        <taxon>Cyprinodontiformes</taxon>
        <taxon>Goodeidae</taxon>
        <taxon>Ameca</taxon>
    </lineage>
</organism>
<feature type="domain" description="Ig-like" evidence="4">
    <location>
        <begin position="188"/>
        <end position="311"/>
    </location>
</feature>
<gene>
    <name evidence="5" type="ORF">AMECASPLE_004863</name>
</gene>
<keyword evidence="3" id="KW-0393">Immunoglobulin domain</keyword>
<sequence>MRVLMDEVSEDVGDVPLKALMEDEEDEGFCPRGVQATLQRPSSRCLCVGEPASRFILMLAGDAGGGGAHRDGNRGRDTGLILVPRLQVLMVHEGKGVNSDISASRRPRGSSLKYGPAIRTTRTVLGGPGESVSSINFLKAPIESLFCREPTFGTRILDPLISGCLQCVLLPLSSSVFPLAQIQRTWVPGLMLPAAGNQSFQLQLQLKLISFKQKADQNIRAAPGDTVILPCKAADYESVKAVEWSREDLKEENVLLYRNNKIDPVNQHRSYNERVDLQMKDGNVSLILKNVTPDDNGTYECRLQRESFDVQPICIISLVVLPAGNKDGLKNAGIKKCALPASLLVAIVGVVTWLWEAEVTRAPCWTTSRAAGDRNEFKG</sequence>
<dbReference type="InterPro" id="IPR003599">
    <property type="entry name" value="Ig_sub"/>
</dbReference>
<dbReference type="InterPro" id="IPR013106">
    <property type="entry name" value="Ig_V-set"/>
</dbReference>
<dbReference type="SMART" id="SM00408">
    <property type="entry name" value="IGc2"/>
    <property type="match status" value="1"/>
</dbReference>
<evidence type="ECO:0000313" key="6">
    <source>
        <dbReference type="Proteomes" id="UP001469553"/>
    </source>
</evidence>
<accession>A0ABV0Z8G2</accession>
<evidence type="ECO:0000256" key="1">
    <source>
        <dbReference type="ARBA" id="ARBA00004370"/>
    </source>
</evidence>
<dbReference type="PANTHER" id="PTHR24100:SF151">
    <property type="entry name" value="ICOS LIGAND"/>
    <property type="match status" value="1"/>
</dbReference>
<dbReference type="InterPro" id="IPR007110">
    <property type="entry name" value="Ig-like_dom"/>
</dbReference>
<dbReference type="Proteomes" id="UP001469553">
    <property type="component" value="Unassembled WGS sequence"/>
</dbReference>
<dbReference type="SMART" id="SM00409">
    <property type="entry name" value="IG"/>
    <property type="match status" value="1"/>
</dbReference>